<organism evidence="2 3">
    <name type="scientific">Formimonas warabiya</name>
    <dbReference type="NCBI Taxonomy" id="1761012"/>
    <lineage>
        <taxon>Bacteria</taxon>
        <taxon>Bacillati</taxon>
        <taxon>Bacillota</taxon>
        <taxon>Clostridia</taxon>
        <taxon>Eubacteriales</taxon>
        <taxon>Peptococcaceae</taxon>
        <taxon>Candidatus Formimonas</taxon>
    </lineage>
</organism>
<dbReference type="InterPro" id="IPR048309">
    <property type="entry name" value="GxGYxYP_N_3rd"/>
</dbReference>
<dbReference type="SMART" id="SM01301">
    <property type="entry name" value="PTPlike_phytase"/>
    <property type="match status" value="1"/>
</dbReference>
<reference evidence="2 3" key="1">
    <citation type="submission" date="2016-10" db="EMBL/GenBank/DDBJ databases">
        <title>Complete Genome Sequence of Peptococcaceae strain DCMF.</title>
        <authorList>
            <person name="Edwards R.J."/>
            <person name="Holland S.I."/>
            <person name="Deshpande N.P."/>
            <person name="Wong Y.K."/>
            <person name="Ertan H."/>
            <person name="Manefield M."/>
            <person name="Russell T.L."/>
            <person name="Lee M.J."/>
        </authorList>
    </citation>
    <scope>NUCLEOTIDE SEQUENCE [LARGE SCALE GENOMIC DNA]</scope>
    <source>
        <strain evidence="2 3">DCMF</strain>
    </source>
</reference>
<dbReference type="InterPro" id="IPR016130">
    <property type="entry name" value="Tyr_Pase_AS"/>
</dbReference>
<dbReference type="InterPro" id="IPR032626">
    <property type="entry name" value="GxGYxYP_N_1st"/>
</dbReference>
<dbReference type="PROSITE" id="PS50056">
    <property type="entry name" value="TYR_PHOSPHATASE_2"/>
    <property type="match status" value="1"/>
</dbReference>
<name>A0A3G1KTH6_FORW1</name>
<dbReference type="InterPro" id="IPR000387">
    <property type="entry name" value="Tyr_Pase_dom"/>
</dbReference>
<dbReference type="InterPro" id="IPR025832">
    <property type="entry name" value="GxGYxYP_C"/>
</dbReference>
<keyword evidence="3" id="KW-1185">Reference proteome</keyword>
<dbReference type="KEGG" id="fwa:DCMF_14240"/>
<dbReference type="InterPro" id="IPR029021">
    <property type="entry name" value="Prot-tyrosine_phosphatase-like"/>
</dbReference>
<dbReference type="Pfam" id="PF14566">
    <property type="entry name" value="PTPlike_phytase"/>
    <property type="match status" value="1"/>
</dbReference>
<dbReference type="Gene3D" id="3.20.20.490">
    <property type="entry name" value="GxGYxYP glycoside hydrolase, C-terminal domain"/>
    <property type="match status" value="1"/>
</dbReference>
<dbReference type="Pfam" id="PF16216">
    <property type="entry name" value="GxGYxYP_N"/>
    <property type="match status" value="1"/>
</dbReference>
<dbReference type="Gene3D" id="3.90.190.10">
    <property type="entry name" value="Protein tyrosine phosphatase superfamily"/>
    <property type="match status" value="1"/>
</dbReference>
<dbReference type="InterPro" id="IPR038410">
    <property type="entry name" value="GxGYxYP_C_sf"/>
</dbReference>
<dbReference type="Pfam" id="PF20958">
    <property type="entry name" value="GxGYxYP_N_3rd"/>
    <property type="match status" value="1"/>
</dbReference>
<dbReference type="PANTHER" id="PTHR37321">
    <property type="entry name" value="EXPORTED PROTEIN-RELATED"/>
    <property type="match status" value="1"/>
</dbReference>
<dbReference type="AlphaFoldDB" id="A0A3G1KTH6"/>
<dbReference type="EMBL" id="CP017634">
    <property type="protein sequence ID" value="ATW25768.1"/>
    <property type="molecule type" value="Genomic_DNA"/>
</dbReference>
<feature type="domain" description="Tyrosine specific protein phosphatases" evidence="1">
    <location>
        <begin position="202"/>
        <end position="283"/>
    </location>
</feature>
<accession>A0A3G1KTH6</accession>
<dbReference type="PANTHER" id="PTHR37321:SF1">
    <property type="entry name" value="EXPORTED PROTEIN"/>
    <property type="match status" value="1"/>
</dbReference>
<evidence type="ECO:0000259" key="1">
    <source>
        <dbReference type="PROSITE" id="PS50056"/>
    </source>
</evidence>
<proteinExistence type="predicted"/>
<dbReference type="SUPFAM" id="SSF52799">
    <property type="entry name" value="(Phosphotyrosine protein) phosphatases II"/>
    <property type="match status" value="1"/>
</dbReference>
<protein>
    <recommendedName>
        <fullName evidence="1">Tyrosine specific protein phosphatases domain-containing protein</fullName>
    </recommendedName>
</protein>
<evidence type="ECO:0000313" key="3">
    <source>
        <dbReference type="Proteomes" id="UP000323521"/>
    </source>
</evidence>
<dbReference type="InterPro" id="IPR048310">
    <property type="entry name" value="GxGYxYP_N_2nd"/>
</dbReference>
<dbReference type="Pfam" id="PF14323">
    <property type="entry name" value="GxGYxYP_C"/>
    <property type="match status" value="1"/>
</dbReference>
<dbReference type="Proteomes" id="UP000323521">
    <property type="component" value="Chromosome"/>
</dbReference>
<sequence length="803" mass="91251">MILMLLILIVVVAFQSDFTIYSDPAAKQLETKIDDKDLHLVIDAINEKVLPKHFRKACDPISTDNEKPLNLTGLDTLNISGSHQFSEEGLKLIKESIGAPYHITDIDLRQESHGFINGNDVSWANAKNNANEGLTKQQVIGEEKKKLKSIPLNQPISFYNHPKITIVPKKVQTEEKLVKSHSISYLRIPVTDGKLPNDEMVDYFVGSVRKLPENAWLHFHCKEGIGRTTTFMIMYDMMKNAKEVSSEDIIRRQVVLAHLTPHSVESFYSKERINFLNTFYQYCKENTDNFKTKWSQWKQKQESAYIKSSKKPKFLYVIDQKGMNSPERTMIATLQGLVANLSDTQIYTLNSSNPDYKIWLEDLKSGHGIGYQMVSDPWMLLNHLKGYIKGYVIYDNVSGNDPSINNACSLASIKQSIAIDASLESKVKSLGITNKMGDCRNTSASWAYDHLWNSGLNHSVVIQLSPGKDTALRDYAIMTKSLVFYEDSKEKVTLRNKVFGSMGPDALCLGWGPDEFVNVSTASRHGVSVVAADWSYNLSVLSAFPSLPVSQGAFAEPRREKGVHYVTFLMSDGDNQQWYLGKNYSSPKWYGAQERGSFNMGWTISPSMFYLTPTVFDLYYKSAKKGTGSDYFLVSPSGRGYMFPSKFPRSDLDNYAKKLNRYMKKVDQKYVAVIDDWALFNRAVWEKYLAQPDIEGLFYLNYSRQDDYKGLMVWAKGKPVVSCRDLLWAGLEEENTLVEKINARVRAGQTDIRKETAYTFVYVHAWSKDMSSIAKVTAQLEKNPKVRVVTPEAFMVLVKRNIK</sequence>
<dbReference type="PROSITE" id="PS00383">
    <property type="entry name" value="TYR_PHOSPHATASE_1"/>
    <property type="match status" value="1"/>
</dbReference>
<evidence type="ECO:0000313" key="2">
    <source>
        <dbReference type="EMBL" id="ATW25768.1"/>
    </source>
</evidence>
<gene>
    <name evidence="2" type="ORF">DCMF_14240</name>
</gene>
<dbReference type="Pfam" id="PF20957">
    <property type="entry name" value="GxGYxYP_N_2nd"/>
    <property type="match status" value="1"/>
</dbReference>